<keyword evidence="2" id="KW-0472">Membrane</keyword>
<evidence type="ECO:0000313" key="4">
    <source>
        <dbReference type="Proteomes" id="UP000093858"/>
    </source>
</evidence>
<dbReference type="PANTHER" id="PTHR30203:SF32">
    <property type="entry name" value="CATION EFFLUX SYSTEM PROTEIN CUSC"/>
    <property type="match status" value="1"/>
</dbReference>
<dbReference type="GO" id="GO:0015562">
    <property type="term" value="F:efflux transmembrane transporter activity"/>
    <property type="evidence" value="ECO:0007669"/>
    <property type="project" value="InterPro"/>
</dbReference>
<evidence type="ECO:0000256" key="1">
    <source>
        <dbReference type="ARBA" id="ARBA00007613"/>
    </source>
</evidence>
<protein>
    <submittedName>
        <fullName evidence="3">Transporter</fullName>
    </submittedName>
</protein>
<keyword evidence="2" id="KW-0449">Lipoprotein</keyword>
<dbReference type="PANTHER" id="PTHR30203">
    <property type="entry name" value="OUTER MEMBRANE CATION EFFLUX PROTEIN"/>
    <property type="match status" value="1"/>
</dbReference>
<reference evidence="3 4" key="1">
    <citation type="submission" date="2016-04" db="EMBL/GenBank/DDBJ databases">
        <title>Xanthomonas translucens phylogeny.</title>
        <authorList>
            <person name="Langlois P."/>
        </authorList>
    </citation>
    <scope>NUCLEOTIDE SEQUENCE [LARGE SCALE GENOMIC DNA]</scope>
    <source>
        <strain evidence="3 4">B99</strain>
    </source>
</reference>
<feature type="chain" id="PRO_5008444136" evidence="2">
    <location>
        <begin position="22"/>
        <end position="483"/>
    </location>
</feature>
<comment type="similarity">
    <text evidence="1 2">Belongs to the outer membrane factor (OMF) (TC 1.B.17) family.</text>
</comment>
<feature type="signal peptide" evidence="2">
    <location>
        <begin position="1"/>
        <end position="21"/>
    </location>
</feature>
<dbReference type="GO" id="GO:0009279">
    <property type="term" value="C:cell outer membrane"/>
    <property type="evidence" value="ECO:0007669"/>
    <property type="project" value="UniProtKB-SubCell"/>
</dbReference>
<keyword evidence="2" id="KW-1134">Transmembrane beta strand</keyword>
<dbReference type="NCBIfam" id="TIGR01845">
    <property type="entry name" value="outer_NodT"/>
    <property type="match status" value="1"/>
</dbReference>
<comment type="caution">
    <text evidence="3">The sequence shown here is derived from an EMBL/GenBank/DDBJ whole genome shotgun (WGS) entry which is preliminary data.</text>
</comment>
<sequence>MMRAVALIAAGLLSACSLAPAYVRPASPIPPSWPAGDAYLAQREAALPSLTYRQLFGDPRLQAVIAQALDNNRDLRIAVADIAQARAQYRIQRAALLPELDASANYTRSYRGKGAGAAPLVASAQDASADARAQGDASNYTVGTGVSAFELDLFGRVRALTAAAQQRYLEQASAARATRLTLVGDIATAWLTYASDRSLLKIAQDTAHSAEASVALIRQRVDGGITPHSDLDQANQVLHTAQSDLAEQTTAMAQDINALQLLVGGPVDSALLPESIQDAAARIGELPAGLDSGILLRRPDVVQAEYELRAVNAQIGAARAALFPRISLTGLLGLTSTALSELFAHAAFNRSVGAGASAAIFDAGAARANVRYTEAQRDAALASYEKTVQTAFSEVADALARRGTIDAQLRAQQRLVADSASTYQYSEQRYRVGVETSLSNLDAQRSYYAAQRSLVAVELVAAVNRVTLYRTLGGDATLETVQR</sequence>
<dbReference type="InterPro" id="IPR003423">
    <property type="entry name" value="OMP_efflux"/>
</dbReference>
<dbReference type="AlphaFoldDB" id="A0A199P5T9"/>
<dbReference type="Pfam" id="PF02321">
    <property type="entry name" value="OEP"/>
    <property type="match status" value="2"/>
</dbReference>
<keyword evidence="2" id="KW-0564">Palmitate</keyword>
<name>A0A199P5T9_9XANT</name>
<dbReference type="SUPFAM" id="SSF56954">
    <property type="entry name" value="Outer membrane efflux proteins (OEP)"/>
    <property type="match status" value="1"/>
</dbReference>
<keyword evidence="2" id="KW-0812">Transmembrane</keyword>
<dbReference type="InterPro" id="IPR010131">
    <property type="entry name" value="MdtP/NodT-like"/>
</dbReference>
<evidence type="ECO:0000256" key="2">
    <source>
        <dbReference type="RuleBase" id="RU362097"/>
    </source>
</evidence>
<dbReference type="Gene3D" id="2.20.200.10">
    <property type="entry name" value="Outer membrane efflux proteins (OEP)"/>
    <property type="match status" value="1"/>
</dbReference>
<proteinExistence type="inferred from homology"/>
<keyword evidence="2" id="KW-0732">Signal</keyword>
<comment type="subcellular location">
    <subcellularLocation>
        <location evidence="2">Cell outer membrane</location>
        <topology evidence="2">Lipid-anchor</topology>
    </subcellularLocation>
</comment>
<organism evidence="3 4">
    <name type="scientific">Xanthomonas graminis pv. poae</name>
    <dbReference type="NCBI Taxonomy" id="227946"/>
    <lineage>
        <taxon>Bacteria</taxon>
        <taxon>Pseudomonadati</taxon>
        <taxon>Pseudomonadota</taxon>
        <taxon>Gammaproteobacteria</taxon>
        <taxon>Lysobacterales</taxon>
        <taxon>Lysobacteraceae</taxon>
        <taxon>Xanthomonas</taxon>
        <taxon>Xanthomonas translucens group</taxon>
        <taxon>Xanthomonas graminis</taxon>
    </lineage>
</organism>
<dbReference type="PROSITE" id="PS51257">
    <property type="entry name" value="PROKAR_LIPOPROTEIN"/>
    <property type="match status" value="1"/>
</dbReference>
<dbReference type="Gene3D" id="1.20.1600.10">
    <property type="entry name" value="Outer membrane efflux proteins (OEP)"/>
    <property type="match status" value="1"/>
</dbReference>
<gene>
    <name evidence="3" type="ORF">A6R73_13145</name>
</gene>
<evidence type="ECO:0000313" key="3">
    <source>
        <dbReference type="EMBL" id="OAX56552.1"/>
    </source>
</evidence>
<dbReference type="Proteomes" id="UP000093858">
    <property type="component" value="Unassembled WGS sequence"/>
</dbReference>
<accession>A0A199P5T9</accession>
<dbReference type="EMBL" id="LWSU01000069">
    <property type="protein sequence ID" value="OAX56552.1"/>
    <property type="molecule type" value="Genomic_DNA"/>
</dbReference>